<evidence type="ECO:0000313" key="3">
    <source>
        <dbReference type="EMBL" id="XDQ59168.1"/>
    </source>
</evidence>
<protein>
    <recommendedName>
        <fullName evidence="2">Nucleoside phosphorylase domain-containing protein</fullName>
    </recommendedName>
</protein>
<name>A0AB39RYT6_9ACTN</name>
<dbReference type="EMBL" id="CP163443">
    <property type="protein sequence ID" value="XDQ59168.1"/>
    <property type="molecule type" value="Genomic_DNA"/>
</dbReference>
<dbReference type="InterPro" id="IPR035994">
    <property type="entry name" value="Nucleoside_phosphorylase_sf"/>
</dbReference>
<sequence>MIDALSRRGAHHKEVTPHGVRFHQFSWDAAGRTVRVVVTQSLLPGQQFAGNAVAYLRQSFAPRLLALVGIGGSVHPDVHVGDVVIAQEIVHYEPRKITPEGVRRRGRSHPVTARVQHAINDFFTENGEPWPLPDGPDHRALRGLIGSGEAVIAHVDAAERRYLSEYNEKVLAVETEGAGLVEAVHAAANEAGTPKPWLVVRGMSDEADSHKDDSRHEPAGRNAAEVFCGLLPHLLRTPREMNDRQAARPCSGGRVLRERE</sequence>
<dbReference type="GO" id="GO:0019284">
    <property type="term" value="P:L-methionine salvage from S-adenosylmethionine"/>
    <property type="evidence" value="ECO:0007669"/>
    <property type="project" value="TreeGrafter"/>
</dbReference>
<dbReference type="AlphaFoldDB" id="A0AB39RYT6"/>
<dbReference type="SUPFAM" id="SSF53167">
    <property type="entry name" value="Purine and uridine phosphorylases"/>
    <property type="match status" value="1"/>
</dbReference>
<evidence type="ECO:0000259" key="2">
    <source>
        <dbReference type="Pfam" id="PF01048"/>
    </source>
</evidence>
<dbReference type="GO" id="GO:0008930">
    <property type="term" value="F:methylthioadenosine nucleosidase activity"/>
    <property type="evidence" value="ECO:0007669"/>
    <property type="project" value="TreeGrafter"/>
</dbReference>
<dbReference type="GO" id="GO:0008782">
    <property type="term" value="F:adenosylhomocysteine nucleosidase activity"/>
    <property type="evidence" value="ECO:0007669"/>
    <property type="project" value="TreeGrafter"/>
</dbReference>
<accession>A0AB39RYT6</accession>
<dbReference type="GO" id="GO:0009116">
    <property type="term" value="P:nucleoside metabolic process"/>
    <property type="evidence" value="ECO:0007669"/>
    <property type="project" value="InterPro"/>
</dbReference>
<reference evidence="3" key="1">
    <citation type="submission" date="2024-07" db="EMBL/GenBank/DDBJ databases">
        <authorList>
            <person name="Yu S.T."/>
        </authorList>
    </citation>
    <scope>NUCLEOTIDE SEQUENCE</scope>
    <source>
        <strain evidence="3">R41</strain>
    </source>
</reference>
<organism evidence="3">
    <name type="scientific">Streptomyces sp. R41</name>
    <dbReference type="NCBI Taxonomy" id="3238632"/>
    <lineage>
        <taxon>Bacteria</taxon>
        <taxon>Bacillati</taxon>
        <taxon>Actinomycetota</taxon>
        <taxon>Actinomycetes</taxon>
        <taxon>Kitasatosporales</taxon>
        <taxon>Streptomycetaceae</taxon>
        <taxon>Streptomyces</taxon>
    </lineage>
</organism>
<dbReference type="Pfam" id="PF01048">
    <property type="entry name" value="PNP_UDP_1"/>
    <property type="match status" value="1"/>
</dbReference>
<dbReference type="InterPro" id="IPR000845">
    <property type="entry name" value="Nucleoside_phosphorylase_d"/>
</dbReference>
<dbReference type="PANTHER" id="PTHR46832">
    <property type="entry name" value="5'-METHYLTHIOADENOSINE/S-ADENOSYLHOMOCYSTEINE NUCLEOSIDASE"/>
    <property type="match status" value="1"/>
</dbReference>
<gene>
    <name evidence="3" type="ORF">AB5J53_37350</name>
</gene>
<dbReference type="RefSeq" id="WP_369252683.1">
    <property type="nucleotide sequence ID" value="NZ_CP163443.1"/>
</dbReference>
<feature type="region of interest" description="Disordered" evidence="1">
    <location>
        <begin position="239"/>
        <end position="260"/>
    </location>
</feature>
<dbReference type="PANTHER" id="PTHR46832:SF1">
    <property type="entry name" value="5'-METHYLTHIOADENOSINE_S-ADENOSYLHOMOCYSTEINE NUCLEOSIDASE"/>
    <property type="match status" value="1"/>
</dbReference>
<evidence type="ECO:0000256" key="1">
    <source>
        <dbReference type="SAM" id="MobiDB-lite"/>
    </source>
</evidence>
<dbReference type="GO" id="GO:0005829">
    <property type="term" value="C:cytosol"/>
    <property type="evidence" value="ECO:0007669"/>
    <property type="project" value="TreeGrafter"/>
</dbReference>
<dbReference type="Gene3D" id="3.40.50.1580">
    <property type="entry name" value="Nucleoside phosphorylase domain"/>
    <property type="match status" value="1"/>
</dbReference>
<proteinExistence type="predicted"/>
<feature type="domain" description="Nucleoside phosphorylase" evidence="2">
    <location>
        <begin position="9"/>
        <end position="235"/>
    </location>
</feature>